<evidence type="ECO:0000313" key="1">
    <source>
        <dbReference type="EMBL" id="KIC71834.1"/>
    </source>
</evidence>
<dbReference type="GO" id="GO:0016740">
    <property type="term" value="F:transferase activity"/>
    <property type="evidence" value="ECO:0007669"/>
    <property type="project" value="UniProtKB-KW"/>
</dbReference>
<name>A0A0C1H2E0_9BACT</name>
<dbReference type="EMBL" id="JSAN01000069">
    <property type="protein sequence ID" value="KIC71834.1"/>
    <property type="molecule type" value="Genomic_DNA"/>
</dbReference>
<keyword evidence="1" id="KW-0808">Transferase</keyword>
<dbReference type="Pfam" id="PF13420">
    <property type="entry name" value="Acetyltransf_4"/>
    <property type="match status" value="1"/>
</dbReference>
<reference evidence="1 2" key="1">
    <citation type="journal article" date="2014" name="Mol. Biol. Evol.">
        <title>Massive expansion of Ubiquitination-related gene families within the Chlamydiae.</title>
        <authorList>
            <person name="Domman D."/>
            <person name="Collingro A."/>
            <person name="Lagkouvardos I."/>
            <person name="Gehre L."/>
            <person name="Weinmaier T."/>
            <person name="Rattei T."/>
            <person name="Subtil A."/>
            <person name="Horn M."/>
        </authorList>
    </citation>
    <scope>NUCLEOTIDE SEQUENCE [LARGE SCALE GENOMIC DNA]</scope>
    <source>
        <strain evidence="1 2">EI2</strain>
    </source>
</reference>
<comment type="caution">
    <text evidence="1">The sequence shown here is derived from an EMBL/GenBank/DDBJ whole genome shotgun (WGS) entry which is preliminary data.</text>
</comment>
<sequence length="200" mass="24154">MVESKNGREQMKPLYSLLESQIFNHYQLVAIRQQDMEQIRLWRNEQIDILRQQKPISKEDQIIYFEKVIKPLFDLYQPNQILFSYLYQGQCIGYGGLVNVDWQSKKGELSFLVKTERASFETIYIQDFLHFLTLISQFAFKKLNFHRIYTETFAFRLIHMQVLENFGFKKEGILREHIYKKQRWIDSLMHGLLAHEVIHE</sequence>
<dbReference type="AlphaFoldDB" id="A0A0C1H2E0"/>
<gene>
    <name evidence="1" type="primary">rimL</name>
    <name evidence="1" type="ORF">DB44_CW00070</name>
</gene>
<evidence type="ECO:0000313" key="2">
    <source>
        <dbReference type="Proteomes" id="UP000031465"/>
    </source>
</evidence>
<proteinExistence type="predicted"/>
<protein>
    <submittedName>
        <fullName evidence="1">Putative ribosomal-protein-serine acetyltransferase</fullName>
    </submittedName>
</protein>
<accession>A0A0C1H2E0</accession>
<dbReference type="Proteomes" id="UP000031465">
    <property type="component" value="Unassembled WGS sequence"/>
</dbReference>
<dbReference type="InterPro" id="IPR016181">
    <property type="entry name" value="Acyl_CoA_acyltransferase"/>
</dbReference>
<dbReference type="Gene3D" id="3.40.630.30">
    <property type="match status" value="1"/>
</dbReference>
<dbReference type="SUPFAM" id="SSF55729">
    <property type="entry name" value="Acyl-CoA N-acyltransferases (Nat)"/>
    <property type="match status" value="1"/>
</dbReference>
<organism evidence="1 2">
    <name type="scientific">Candidatus Protochlamydia amoebophila</name>
    <dbReference type="NCBI Taxonomy" id="362787"/>
    <lineage>
        <taxon>Bacteria</taxon>
        <taxon>Pseudomonadati</taxon>
        <taxon>Chlamydiota</taxon>
        <taxon>Chlamydiia</taxon>
        <taxon>Parachlamydiales</taxon>
        <taxon>Parachlamydiaceae</taxon>
        <taxon>Candidatus Protochlamydia</taxon>
    </lineage>
</organism>
<dbReference type="PATRIC" id="fig|362787.3.peg.1086"/>